<dbReference type="AlphaFoldDB" id="A0A3P3ZMZ6"/>
<evidence type="ECO:0008006" key="2">
    <source>
        <dbReference type="Google" id="ProtNLM"/>
    </source>
</evidence>
<gene>
    <name evidence="1" type="ORF">CARN8_2450004</name>
</gene>
<accession>A0A3P3ZMZ6</accession>
<proteinExistence type="predicted"/>
<name>A0A3P3ZMZ6_9ZZZZ</name>
<sequence length="122" mass="13760">MLYKTSYNLGMTNPKPVEFQGSALDDLRAFPLAAKREAGHQIDQVQNGQEPDDWKPMNTVGQGVKEIRIRDVAGAFRVLYVAKFADAVYVLHCFQKKTGKTSKADVDLAAKRYRDLLKELDQ</sequence>
<dbReference type="InterPro" id="IPR009241">
    <property type="entry name" value="HigB-like"/>
</dbReference>
<reference evidence="1" key="1">
    <citation type="submission" date="2018-10" db="EMBL/GenBank/DDBJ databases">
        <authorList>
            <person name="Plewniak F."/>
        </authorList>
    </citation>
    <scope>NUCLEOTIDE SEQUENCE</scope>
</reference>
<evidence type="ECO:0000313" key="1">
    <source>
        <dbReference type="EMBL" id="VAY87839.1"/>
    </source>
</evidence>
<protein>
    <recommendedName>
        <fullName evidence="2">Phage-related protein</fullName>
    </recommendedName>
</protein>
<dbReference type="Pfam" id="PF05973">
    <property type="entry name" value="Gp49"/>
    <property type="match status" value="1"/>
</dbReference>
<dbReference type="EMBL" id="UOYP01000163">
    <property type="protein sequence ID" value="VAY87839.1"/>
    <property type="molecule type" value="Genomic_DNA"/>
</dbReference>
<organism evidence="1">
    <name type="scientific">mine drainage metagenome</name>
    <dbReference type="NCBI Taxonomy" id="410659"/>
    <lineage>
        <taxon>unclassified sequences</taxon>
        <taxon>metagenomes</taxon>
        <taxon>ecological metagenomes</taxon>
    </lineage>
</organism>